<dbReference type="SUPFAM" id="SSF47384">
    <property type="entry name" value="Homodimeric domain of signal transducing histidine kinase"/>
    <property type="match status" value="1"/>
</dbReference>
<evidence type="ECO:0000256" key="3">
    <source>
        <dbReference type="ARBA" id="ARBA00022553"/>
    </source>
</evidence>
<keyword evidence="7" id="KW-1185">Reference proteome</keyword>
<evidence type="ECO:0000313" key="6">
    <source>
        <dbReference type="EMBL" id="QDT71283.1"/>
    </source>
</evidence>
<dbReference type="PANTHER" id="PTHR43065:SF42">
    <property type="entry name" value="TWO-COMPONENT SENSOR PPRA"/>
    <property type="match status" value="1"/>
</dbReference>
<dbReference type="InterPro" id="IPR036097">
    <property type="entry name" value="HisK_dim/P_sf"/>
</dbReference>
<comment type="catalytic activity">
    <reaction evidence="1">
        <text>ATP + protein L-histidine = ADP + protein N-phospho-L-histidine.</text>
        <dbReference type="EC" id="2.7.13.3"/>
    </reaction>
</comment>
<dbReference type="EC" id="2.7.13.3" evidence="2"/>
<dbReference type="SMART" id="SM00387">
    <property type="entry name" value="HATPase_c"/>
    <property type="match status" value="1"/>
</dbReference>
<dbReference type="GO" id="GO:0000155">
    <property type="term" value="F:phosphorelay sensor kinase activity"/>
    <property type="evidence" value="ECO:0007669"/>
    <property type="project" value="InterPro"/>
</dbReference>
<accession>A0A517TSD3</accession>
<dbReference type="Gene3D" id="1.10.287.130">
    <property type="match status" value="1"/>
</dbReference>
<evidence type="ECO:0000256" key="4">
    <source>
        <dbReference type="SAM" id="MobiDB-lite"/>
    </source>
</evidence>
<dbReference type="AlphaFoldDB" id="A0A517TSD3"/>
<dbReference type="EMBL" id="CP036339">
    <property type="protein sequence ID" value="QDT71283.1"/>
    <property type="molecule type" value="Genomic_DNA"/>
</dbReference>
<dbReference type="InterPro" id="IPR003661">
    <property type="entry name" value="HisK_dim/P_dom"/>
</dbReference>
<dbReference type="PRINTS" id="PR00344">
    <property type="entry name" value="BCTRLSENSOR"/>
</dbReference>
<feature type="domain" description="Histidine kinase" evidence="5">
    <location>
        <begin position="68"/>
        <end position="282"/>
    </location>
</feature>
<dbReference type="InterPro" id="IPR003594">
    <property type="entry name" value="HATPase_dom"/>
</dbReference>
<dbReference type="KEGG" id="llh:I41_04390"/>
<feature type="region of interest" description="Disordered" evidence="4">
    <location>
        <begin position="292"/>
        <end position="313"/>
    </location>
</feature>
<keyword evidence="6" id="KW-0808">Transferase</keyword>
<gene>
    <name evidence="6" type="primary">virA</name>
    <name evidence="6" type="ORF">I41_04390</name>
</gene>
<organism evidence="6 7">
    <name type="scientific">Lacipirellula limnantheis</name>
    <dbReference type="NCBI Taxonomy" id="2528024"/>
    <lineage>
        <taxon>Bacteria</taxon>
        <taxon>Pseudomonadati</taxon>
        <taxon>Planctomycetota</taxon>
        <taxon>Planctomycetia</taxon>
        <taxon>Pirellulales</taxon>
        <taxon>Lacipirellulaceae</taxon>
        <taxon>Lacipirellula</taxon>
    </lineage>
</organism>
<protein>
    <recommendedName>
        <fullName evidence="2">histidine kinase</fullName>
        <ecNumber evidence="2">2.7.13.3</ecNumber>
    </recommendedName>
</protein>
<dbReference type="PANTHER" id="PTHR43065">
    <property type="entry name" value="SENSOR HISTIDINE KINASE"/>
    <property type="match status" value="1"/>
</dbReference>
<dbReference type="Pfam" id="PF00512">
    <property type="entry name" value="HisKA"/>
    <property type="match status" value="1"/>
</dbReference>
<dbReference type="SUPFAM" id="SSF55874">
    <property type="entry name" value="ATPase domain of HSP90 chaperone/DNA topoisomerase II/histidine kinase"/>
    <property type="match status" value="1"/>
</dbReference>
<dbReference type="Pfam" id="PF02518">
    <property type="entry name" value="HATPase_c"/>
    <property type="match status" value="1"/>
</dbReference>
<proteinExistence type="predicted"/>
<dbReference type="SMART" id="SM00388">
    <property type="entry name" value="HisKA"/>
    <property type="match status" value="1"/>
</dbReference>
<evidence type="ECO:0000256" key="1">
    <source>
        <dbReference type="ARBA" id="ARBA00000085"/>
    </source>
</evidence>
<feature type="compositionally biased region" description="Polar residues" evidence="4">
    <location>
        <begin position="301"/>
        <end position="313"/>
    </location>
</feature>
<dbReference type="Proteomes" id="UP000317909">
    <property type="component" value="Chromosome"/>
</dbReference>
<dbReference type="RefSeq" id="WP_246133783.1">
    <property type="nucleotide sequence ID" value="NZ_CP036339.1"/>
</dbReference>
<dbReference type="InterPro" id="IPR004358">
    <property type="entry name" value="Sig_transdc_His_kin-like_C"/>
</dbReference>
<dbReference type="InterPro" id="IPR036890">
    <property type="entry name" value="HATPase_C_sf"/>
</dbReference>
<feature type="region of interest" description="Disordered" evidence="4">
    <location>
        <begin position="1"/>
        <end position="30"/>
    </location>
</feature>
<evidence type="ECO:0000313" key="7">
    <source>
        <dbReference type="Proteomes" id="UP000317909"/>
    </source>
</evidence>
<dbReference type="Gene3D" id="3.30.565.10">
    <property type="entry name" value="Histidine kinase-like ATPase, C-terminal domain"/>
    <property type="match status" value="1"/>
</dbReference>
<evidence type="ECO:0000259" key="5">
    <source>
        <dbReference type="PROSITE" id="PS50109"/>
    </source>
</evidence>
<dbReference type="PROSITE" id="PS50109">
    <property type="entry name" value="HIS_KIN"/>
    <property type="match status" value="1"/>
</dbReference>
<dbReference type="InterPro" id="IPR005467">
    <property type="entry name" value="His_kinase_dom"/>
</dbReference>
<reference evidence="6 7" key="1">
    <citation type="submission" date="2019-02" db="EMBL/GenBank/DDBJ databases">
        <title>Deep-cultivation of Planctomycetes and their phenomic and genomic characterization uncovers novel biology.</title>
        <authorList>
            <person name="Wiegand S."/>
            <person name="Jogler M."/>
            <person name="Boedeker C."/>
            <person name="Pinto D."/>
            <person name="Vollmers J."/>
            <person name="Rivas-Marin E."/>
            <person name="Kohn T."/>
            <person name="Peeters S.H."/>
            <person name="Heuer A."/>
            <person name="Rast P."/>
            <person name="Oberbeckmann S."/>
            <person name="Bunk B."/>
            <person name="Jeske O."/>
            <person name="Meyerdierks A."/>
            <person name="Storesund J.E."/>
            <person name="Kallscheuer N."/>
            <person name="Luecker S."/>
            <person name="Lage O.M."/>
            <person name="Pohl T."/>
            <person name="Merkel B.J."/>
            <person name="Hornburger P."/>
            <person name="Mueller R.-W."/>
            <person name="Bruemmer F."/>
            <person name="Labrenz M."/>
            <person name="Spormann A.M."/>
            <person name="Op den Camp H."/>
            <person name="Overmann J."/>
            <person name="Amann R."/>
            <person name="Jetten M.S.M."/>
            <person name="Mascher T."/>
            <person name="Medema M.H."/>
            <person name="Devos D.P."/>
            <person name="Kaster A.-K."/>
            <person name="Ovreas L."/>
            <person name="Rohde M."/>
            <person name="Galperin M.Y."/>
            <person name="Jogler C."/>
        </authorList>
    </citation>
    <scope>NUCLEOTIDE SEQUENCE [LARGE SCALE GENOMIC DNA]</scope>
    <source>
        <strain evidence="6 7">I41</strain>
    </source>
</reference>
<sequence length="313" mass="33578">MWEADDDLDRAAGSGIGDGDASHNGQSSGELAEGAMATKISTDDELAALKRELMHAQKMASLGELVGTTTHEFNNVLMTIINYAKLGMRNKDEPSRDKAFDRILAAALRAEKITNAVLGMARNRSEEFAPTELERLVDESLLLLEREMQKYRVQVRKEFAAAPPVRAVGNQIQQVLLNLMTNARQAMASGGEMVLRIAHDAQTGFVDLTVRDSGCGIPREQLPKIFDRFYTTKAGPDATGKGGTGVGLSACREIVEAHQGRLRVESSVGKGTAFTVRLPVWQEKSESAAATPIAPLGVPNSLASSATPTSLGT</sequence>
<evidence type="ECO:0000256" key="2">
    <source>
        <dbReference type="ARBA" id="ARBA00012438"/>
    </source>
</evidence>
<keyword evidence="3" id="KW-0597">Phosphoprotein</keyword>
<name>A0A517TSD3_9BACT</name>